<gene>
    <name evidence="2" type="ORF">CCH79_00020037</name>
</gene>
<dbReference type="EMBL" id="NHOQ01000490">
    <property type="protein sequence ID" value="PWA29902.1"/>
    <property type="molecule type" value="Genomic_DNA"/>
</dbReference>
<dbReference type="STRING" id="33528.ENSGAFP00000007803"/>
<accession>A0A315W2U8</accession>
<sequence>MDLRVTSLLFILLALAEGTPERYYAPKVTKVPYPLLQDHKVLQDHQVSQDQWDHLDLLEKGVLVILDLGALQDHLAPLASLRLANLVPQVLLENPESLVHLVKED</sequence>
<protein>
    <submittedName>
        <fullName evidence="2">Uncharacterized protein</fullName>
    </submittedName>
</protein>
<name>A0A315W2U8_GAMAF</name>
<feature type="signal peptide" evidence="1">
    <location>
        <begin position="1"/>
        <end position="18"/>
    </location>
</feature>
<evidence type="ECO:0000256" key="1">
    <source>
        <dbReference type="SAM" id="SignalP"/>
    </source>
</evidence>
<evidence type="ECO:0000313" key="2">
    <source>
        <dbReference type="EMBL" id="PWA29902.1"/>
    </source>
</evidence>
<evidence type="ECO:0000313" key="3">
    <source>
        <dbReference type="Proteomes" id="UP000250572"/>
    </source>
</evidence>
<dbReference type="Proteomes" id="UP000250572">
    <property type="component" value="Unassembled WGS sequence"/>
</dbReference>
<dbReference type="AlphaFoldDB" id="A0A315W2U8"/>
<comment type="caution">
    <text evidence="2">The sequence shown here is derived from an EMBL/GenBank/DDBJ whole genome shotgun (WGS) entry which is preliminary data.</text>
</comment>
<feature type="chain" id="PRO_5016285104" evidence="1">
    <location>
        <begin position="19"/>
        <end position="105"/>
    </location>
</feature>
<keyword evidence="3" id="KW-1185">Reference proteome</keyword>
<organism evidence="2 3">
    <name type="scientific">Gambusia affinis</name>
    <name type="common">Western mosquitofish</name>
    <name type="synonym">Heterandria affinis</name>
    <dbReference type="NCBI Taxonomy" id="33528"/>
    <lineage>
        <taxon>Eukaryota</taxon>
        <taxon>Metazoa</taxon>
        <taxon>Chordata</taxon>
        <taxon>Craniata</taxon>
        <taxon>Vertebrata</taxon>
        <taxon>Euteleostomi</taxon>
        <taxon>Actinopterygii</taxon>
        <taxon>Neopterygii</taxon>
        <taxon>Teleostei</taxon>
        <taxon>Neoteleostei</taxon>
        <taxon>Acanthomorphata</taxon>
        <taxon>Ovalentaria</taxon>
        <taxon>Atherinomorphae</taxon>
        <taxon>Cyprinodontiformes</taxon>
        <taxon>Poeciliidae</taxon>
        <taxon>Poeciliinae</taxon>
        <taxon>Gambusia</taxon>
    </lineage>
</organism>
<reference evidence="2 3" key="1">
    <citation type="journal article" date="2018" name="G3 (Bethesda)">
        <title>A High-Quality Reference Genome for the Invasive Mosquitofish Gambusia affinis Using a Chicago Library.</title>
        <authorList>
            <person name="Hoffberg S.L."/>
            <person name="Troendle N.J."/>
            <person name="Glenn T.C."/>
            <person name="Mahmud O."/>
            <person name="Louha S."/>
            <person name="Chalopin D."/>
            <person name="Bennetzen J.L."/>
            <person name="Mauricio R."/>
        </authorList>
    </citation>
    <scope>NUCLEOTIDE SEQUENCE [LARGE SCALE GENOMIC DNA]</scope>
    <source>
        <strain evidence="2">NE01/NJP1002.9</strain>
        <tissue evidence="2">Muscle</tissue>
    </source>
</reference>
<keyword evidence="1" id="KW-0732">Signal</keyword>
<proteinExistence type="predicted"/>